<comment type="caution">
    <text evidence="3">The sequence shown here is derived from an EMBL/GenBank/DDBJ whole genome shotgun (WGS) entry which is preliminary data.</text>
</comment>
<proteinExistence type="predicted"/>
<sequence>MSGIGIDVCKKYLDAAVFQGEARQFSNTASGHCKLVHWLRTLPVRQVVLEATGGYELDALDALHQAGVPVARANASRARHLANGLGLAKTDRLDAAMLACMAEKIELHPYVPLAPWRRHLGEHVRARRQLIDLLKTAKQQLLQVPDRSLRKLLQANVNQLMRSVARLDELIAGQLKTLLIEQPHLAALKTLKGVGPVLLAVLACQLPELGTLNGKQISRLVGVAPLSRDSGTMRGKRGIGAGRADIRQALYMAAMSSARHEPRLRDFYRALRRRGKEGKVAIVAVMRKMLVILNVRVRDERAAMQPA</sequence>
<reference evidence="3 4" key="1">
    <citation type="submission" date="2017-10" db="EMBL/GenBank/DDBJ databases">
        <authorList>
            <person name="Regsiter A."/>
            <person name="William W."/>
        </authorList>
    </citation>
    <scope>NUCLEOTIDE SEQUENCE [LARGE SCALE GENOMIC DNA]</scope>
    <source>
        <strain evidence="3 4">CFBP6991</strain>
    </source>
</reference>
<protein>
    <submittedName>
        <fullName evidence="3">Transposase</fullName>
    </submittedName>
</protein>
<dbReference type="Pfam" id="PF02371">
    <property type="entry name" value="Transposase_20"/>
    <property type="match status" value="1"/>
</dbReference>
<dbReference type="InterPro" id="IPR047650">
    <property type="entry name" value="Transpos_IS110"/>
</dbReference>
<name>A0A7Z7J5P4_XANCH</name>
<dbReference type="EMBL" id="OCZC01000085">
    <property type="protein sequence ID" value="SOO26531.1"/>
    <property type="molecule type" value="Genomic_DNA"/>
</dbReference>
<evidence type="ECO:0000313" key="4">
    <source>
        <dbReference type="Proteomes" id="UP000234345"/>
    </source>
</evidence>
<accession>A0A7Z7J5P4</accession>
<dbReference type="GO" id="GO:0006313">
    <property type="term" value="P:DNA transposition"/>
    <property type="evidence" value="ECO:0007669"/>
    <property type="project" value="InterPro"/>
</dbReference>
<organism evidence="3 4">
    <name type="scientific">Xanthomonas campestris pv. phaseoli</name>
    <dbReference type="NCBI Taxonomy" id="317013"/>
    <lineage>
        <taxon>Bacteria</taxon>
        <taxon>Pseudomonadati</taxon>
        <taxon>Pseudomonadota</taxon>
        <taxon>Gammaproteobacteria</taxon>
        <taxon>Lysobacterales</taxon>
        <taxon>Lysobacteraceae</taxon>
        <taxon>Xanthomonas</taxon>
    </lineage>
</organism>
<dbReference type="InterPro" id="IPR002525">
    <property type="entry name" value="Transp_IS110-like_N"/>
</dbReference>
<dbReference type="AlphaFoldDB" id="A0A7Z7J5P4"/>
<evidence type="ECO:0000259" key="2">
    <source>
        <dbReference type="Pfam" id="PF02371"/>
    </source>
</evidence>
<dbReference type="PANTHER" id="PTHR33055:SF13">
    <property type="entry name" value="TRANSPOSASE"/>
    <property type="match status" value="1"/>
</dbReference>
<dbReference type="PANTHER" id="PTHR33055">
    <property type="entry name" value="TRANSPOSASE FOR INSERTION SEQUENCE ELEMENT IS1111A"/>
    <property type="match status" value="1"/>
</dbReference>
<dbReference type="Pfam" id="PF01548">
    <property type="entry name" value="DEDD_Tnp_IS110"/>
    <property type="match status" value="1"/>
</dbReference>
<feature type="domain" description="Transposase IS110-like N-terminal" evidence="1">
    <location>
        <begin position="4"/>
        <end position="144"/>
    </location>
</feature>
<dbReference type="GO" id="GO:0003677">
    <property type="term" value="F:DNA binding"/>
    <property type="evidence" value="ECO:0007669"/>
    <property type="project" value="InterPro"/>
</dbReference>
<dbReference type="GO" id="GO:0004803">
    <property type="term" value="F:transposase activity"/>
    <property type="evidence" value="ECO:0007669"/>
    <property type="project" value="InterPro"/>
</dbReference>
<evidence type="ECO:0000313" key="3">
    <source>
        <dbReference type="EMBL" id="SOO26531.1"/>
    </source>
</evidence>
<feature type="domain" description="Transposase IS116/IS110/IS902 C-terminal" evidence="2">
    <location>
        <begin position="187"/>
        <end position="269"/>
    </location>
</feature>
<evidence type="ECO:0000259" key="1">
    <source>
        <dbReference type="Pfam" id="PF01548"/>
    </source>
</evidence>
<dbReference type="RefSeq" id="WP_099800975.1">
    <property type="nucleotide sequence ID" value="NZ_OCZC01000085.1"/>
</dbReference>
<dbReference type="InterPro" id="IPR003346">
    <property type="entry name" value="Transposase_20"/>
</dbReference>
<dbReference type="NCBIfam" id="NF033542">
    <property type="entry name" value="transpos_IS110"/>
    <property type="match status" value="1"/>
</dbReference>
<dbReference type="Proteomes" id="UP000234345">
    <property type="component" value="Unassembled WGS sequence"/>
</dbReference>
<gene>
    <name evidence="3" type="ORF">XFF6991_570096</name>
</gene>